<name>A0ABY3X603_9GAMM</name>
<evidence type="ECO:0000313" key="1">
    <source>
        <dbReference type="EMBL" id="UNP27994.1"/>
    </source>
</evidence>
<organism evidence="1 2">
    <name type="scientific">Lysobacter gummosus</name>
    <dbReference type="NCBI Taxonomy" id="262324"/>
    <lineage>
        <taxon>Bacteria</taxon>
        <taxon>Pseudomonadati</taxon>
        <taxon>Pseudomonadota</taxon>
        <taxon>Gammaproteobacteria</taxon>
        <taxon>Lysobacterales</taxon>
        <taxon>Lysobacteraceae</taxon>
        <taxon>Lysobacter</taxon>
    </lineage>
</organism>
<reference evidence="1 2" key="1">
    <citation type="submission" date="2022-03" db="EMBL/GenBank/DDBJ databases">
        <title>Complete genome sequence of Lysobacter capsici VKM B-2533 and Lysobacter gummosus 10.1.1, promising sources of lytic agents.</title>
        <authorList>
            <person name="Tarlachkov S.V."/>
            <person name="Kudryakova I.V."/>
            <person name="Afoshin A.S."/>
            <person name="Leontyevskaya E.A."/>
            <person name="Leontyevskaya N.V."/>
        </authorList>
    </citation>
    <scope>NUCLEOTIDE SEQUENCE [LARGE SCALE GENOMIC DNA]</scope>
    <source>
        <strain evidence="1 2">10.1.1</strain>
    </source>
</reference>
<dbReference type="Proteomes" id="UP000829194">
    <property type="component" value="Chromosome"/>
</dbReference>
<sequence>MPLPRVLGATEFRLPPVDGFHLPDGRVFALHGCPDGDFRVAAQASPPAPADDIGFATLYPSFETRHPDGHEALVGGDGAWEGEGFLALIDLATQTPTWIFYCATAEIFISGAFEPHCIRAVSLGDIHRYHWSFDRVSPPTIRIERSRA</sequence>
<gene>
    <name evidence="1" type="ORF">MOV92_15995</name>
</gene>
<accession>A0ABY3X603</accession>
<dbReference type="EMBL" id="CP093547">
    <property type="protein sequence ID" value="UNP27994.1"/>
    <property type="molecule type" value="Genomic_DNA"/>
</dbReference>
<proteinExistence type="predicted"/>
<evidence type="ECO:0000313" key="2">
    <source>
        <dbReference type="Proteomes" id="UP000829194"/>
    </source>
</evidence>
<protein>
    <submittedName>
        <fullName evidence="1">Uncharacterized protein</fullName>
    </submittedName>
</protein>
<keyword evidence="2" id="KW-1185">Reference proteome</keyword>
<dbReference type="RefSeq" id="WP_148648941.1">
    <property type="nucleotide sequence ID" value="NZ_CP011131.1"/>
</dbReference>